<dbReference type="InterPro" id="IPR058641">
    <property type="entry name" value="GVIN1_dom"/>
</dbReference>
<reference evidence="2" key="1">
    <citation type="submission" date="2016-05" db="EMBL/GenBank/DDBJ databases">
        <authorList>
            <person name="Lavstsen T."/>
            <person name="Jespersen J.S."/>
        </authorList>
    </citation>
    <scope>NUCLEOTIDE SEQUENCE</scope>
    <source>
        <tissue evidence="2">Brain</tissue>
    </source>
</reference>
<dbReference type="Pfam" id="PF25974">
    <property type="entry name" value="URGCP_9th"/>
    <property type="match status" value="1"/>
</dbReference>
<dbReference type="InterPro" id="IPR030383">
    <property type="entry name" value="G_VLIG_dom"/>
</dbReference>
<feature type="domain" description="VLIG-type G" evidence="1">
    <location>
        <begin position="1"/>
        <end position="149"/>
    </location>
</feature>
<dbReference type="PROSITE" id="PS51717">
    <property type="entry name" value="G_VLIG"/>
    <property type="match status" value="1"/>
</dbReference>
<proteinExistence type="predicted"/>
<dbReference type="GO" id="GO:0005525">
    <property type="term" value="F:GTP binding"/>
    <property type="evidence" value="ECO:0007669"/>
    <property type="project" value="InterPro"/>
</dbReference>
<name>A0A1A8S553_9TELE</name>
<sequence length="227" mass="26310">MTLINIFGENPADMQDVLQIVVQAFMRMKKVSFSPSCVFVHQNATDVTAAEKNMDGKRCLQEKLDKRAQLVAKEEVCDAECFSDVIAFDEKKYVKYFSQLWEGSPPMAPPPNPGYSECVQDLKNFLLSKASKSSGITPSQFDSKIKYPWNALMNENFVFSFKNTQEIAVYRQLEIQYGNWTWALKYEMLTIENQLYLSIEKEQRGHVELSYLSKEMNKTYEETKRKI</sequence>
<reference evidence="2" key="2">
    <citation type="submission" date="2016-06" db="EMBL/GenBank/DDBJ databases">
        <title>The genome of a short-lived fish provides insights into sex chromosome evolution and the genetic control of aging.</title>
        <authorList>
            <person name="Reichwald K."/>
            <person name="Felder M."/>
            <person name="Petzold A."/>
            <person name="Koch P."/>
            <person name="Groth M."/>
            <person name="Platzer M."/>
        </authorList>
    </citation>
    <scope>NUCLEOTIDE SEQUENCE</scope>
    <source>
        <tissue evidence="2">Brain</tissue>
    </source>
</reference>
<evidence type="ECO:0000313" key="2">
    <source>
        <dbReference type="EMBL" id="SBS13381.1"/>
    </source>
</evidence>
<dbReference type="EMBL" id="HAEH01022092">
    <property type="protein sequence ID" value="SBS13381.1"/>
    <property type="molecule type" value="Transcribed_RNA"/>
</dbReference>
<gene>
    <name evidence="2" type="primary">URGCP</name>
</gene>
<dbReference type="PANTHER" id="PTHR22796:SF6">
    <property type="entry name" value="INTERFERON-INDUCED VERY LARGE GTPASE 1-RELATED"/>
    <property type="match status" value="1"/>
</dbReference>
<dbReference type="Pfam" id="PF25683">
    <property type="entry name" value="URGCP_GTPase"/>
    <property type="match status" value="1"/>
</dbReference>
<accession>A0A1A8S553</accession>
<protein>
    <submittedName>
        <fullName evidence="2">Upregulator of cell proliferation</fullName>
    </submittedName>
</protein>
<organism evidence="2">
    <name type="scientific">Nothobranchius rachovii</name>
    <name type="common">bluefin notho</name>
    <dbReference type="NCBI Taxonomy" id="451742"/>
    <lineage>
        <taxon>Eukaryota</taxon>
        <taxon>Metazoa</taxon>
        <taxon>Chordata</taxon>
        <taxon>Craniata</taxon>
        <taxon>Vertebrata</taxon>
        <taxon>Euteleostomi</taxon>
        <taxon>Actinopterygii</taxon>
        <taxon>Neopterygii</taxon>
        <taxon>Teleostei</taxon>
        <taxon>Neoteleostei</taxon>
        <taxon>Acanthomorphata</taxon>
        <taxon>Ovalentaria</taxon>
        <taxon>Atherinomorphae</taxon>
        <taxon>Cyprinodontiformes</taxon>
        <taxon>Nothobranchiidae</taxon>
        <taxon>Nothobranchius</taxon>
    </lineage>
</organism>
<dbReference type="AlphaFoldDB" id="A0A1A8S553"/>
<evidence type="ECO:0000259" key="1">
    <source>
        <dbReference type="PROSITE" id="PS51717"/>
    </source>
</evidence>
<dbReference type="PANTHER" id="PTHR22796">
    <property type="entry name" value="URG4-RELATED"/>
    <property type="match status" value="1"/>
</dbReference>